<protein>
    <recommendedName>
        <fullName evidence="4">DUF4283 domain-containing protein</fullName>
    </recommendedName>
</protein>
<name>A0AAV9EXN0_ACOCL</name>
<proteinExistence type="predicted"/>
<reference evidence="2" key="2">
    <citation type="submission" date="2023-06" db="EMBL/GenBank/DDBJ databases">
        <authorList>
            <person name="Ma L."/>
            <person name="Liu K.-W."/>
            <person name="Li Z."/>
            <person name="Hsiao Y.-Y."/>
            <person name="Qi Y."/>
            <person name="Fu T."/>
            <person name="Tang G."/>
            <person name="Zhang D."/>
            <person name="Sun W.-H."/>
            <person name="Liu D.-K."/>
            <person name="Li Y."/>
            <person name="Chen G.-Z."/>
            <person name="Liu X.-D."/>
            <person name="Liao X.-Y."/>
            <person name="Jiang Y.-T."/>
            <person name="Yu X."/>
            <person name="Hao Y."/>
            <person name="Huang J."/>
            <person name="Zhao X.-W."/>
            <person name="Ke S."/>
            <person name="Chen Y.-Y."/>
            <person name="Wu W.-L."/>
            <person name="Hsu J.-L."/>
            <person name="Lin Y.-F."/>
            <person name="Huang M.-D."/>
            <person name="Li C.-Y."/>
            <person name="Huang L."/>
            <person name="Wang Z.-W."/>
            <person name="Zhao X."/>
            <person name="Zhong W.-Y."/>
            <person name="Peng D.-H."/>
            <person name="Ahmad S."/>
            <person name="Lan S."/>
            <person name="Zhang J.-S."/>
            <person name="Tsai W.-C."/>
            <person name="Van De Peer Y."/>
            <person name="Liu Z.-J."/>
        </authorList>
    </citation>
    <scope>NUCLEOTIDE SEQUENCE</scope>
    <source>
        <strain evidence="2">CP</strain>
        <tissue evidence="2">Leaves</tissue>
    </source>
</reference>
<accession>A0AAV9EXN0</accession>
<gene>
    <name evidence="2" type="ORF">QJS10_CPA05g01462</name>
</gene>
<evidence type="ECO:0000313" key="3">
    <source>
        <dbReference type="Proteomes" id="UP001180020"/>
    </source>
</evidence>
<evidence type="ECO:0008006" key="4">
    <source>
        <dbReference type="Google" id="ProtNLM"/>
    </source>
</evidence>
<comment type="caution">
    <text evidence="2">The sequence shown here is derived from an EMBL/GenBank/DDBJ whole genome shotgun (WGS) entry which is preliminary data.</text>
</comment>
<dbReference type="Proteomes" id="UP001180020">
    <property type="component" value="Unassembled WGS sequence"/>
</dbReference>
<keyword evidence="3" id="KW-1185">Reference proteome</keyword>
<feature type="region of interest" description="Disordered" evidence="1">
    <location>
        <begin position="187"/>
        <end position="228"/>
    </location>
</feature>
<organism evidence="2 3">
    <name type="scientific">Acorus calamus</name>
    <name type="common">Sweet flag</name>
    <dbReference type="NCBI Taxonomy" id="4465"/>
    <lineage>
        <taxon>Eukaryota</taxon>
        <taxon>Viridiplantae</taxon>
        <taxon>Streptophyta</taxon>
        <taxon>Embryophyta</taxon>
        <taxon>Tracheophyta</taxon>
        <taxon>Spermatophyta</taxon>
        <taxon>Magnoliopsida</taxon>
        <taxon>Liliopsida</taxon>
        <taxon>Acoraceae</taxon>
        <taxon>Acorus</taxon>
    </lineage>
</organism>
<reference evidence="2" key="1">
    <citation type="journal article" date="2023" name="Nat. Commun.">
        <title>Diploid and tetraploid genomes of Acorus and the evolution of monocots.</title>
        <authorList>
            <person name="Ma L."/>
            <person name="Liu K.W."/>
            <person name="Li Z."/>
            <person name="Hsiao Y.Y."/>
            <person name="Qi Y."/>
            <person name="Fu T."/>
            <person name="Tang G.D."/>
            <person name="Zhang D."/>
            <person name="Sun W.H."/>
            <person name="Liu D.K."/>
            <person name="Li Y."/>
            <person name="Chen G.Z."/>
            <person name="Liu X.D."/>
            <person name="Liao X.Y."/>
            <person name="Jiang Y.T."/>
            <person name="Yu X."/>
            <person name="Hao Y."/>
            <person name="Huang J."/>
            <person name="Zhao X.W."/>
            <person name="Ke S."/>
            <person name="Chen Y.Y."/>
            <person name="Wu W.L."/>
            <person name="Hsu J.L."/>
            <person name="Lin Y.F."/>
            <person name="Huang M.D."/>
            <person name="Li C.Y."/>
            <person name="Huang L."/>
            <person name="Wang Z.W."/>
            <person name="Zhao X."/>
            <person name="Zhong W.Y."/>
            <person name="Peng D.H."/>
            <person name="Ahmad S."/>
            <person name="Lan S."/>
            <person name="Zhang J.S."/>
            <person name="Tsai W.C."/>
            <person name="Van de Peer Y."/>
            <person name="Liu Z.J."/>
        </authorList>
    </citation>
    <scope>NUCLEOTIDE SEQUENCE</scope>
    <source>
        <strain evidence="2">CP</strain>
    </source>
</reference>
<dbReference type="EMBL" id="JAUJYO010000005">
    <property type="protein sequence ID" value="KAK1316957.1"/>
    <property type="molecule type" value="Genomic_DNA"/>
</dbReference>
<evidence type="ECO:0000256" key="1">
    <source>
        <dbReference type="SAM" id="MobiDB-lite"/>
    </source>
</evidence>
<sequence length="423" mass="45786">MGKSVLASWKGGQEMQSSSISTHLHSRWKGIPFSQVWKCGWNKFWVRLPSWAARELILSEKKLAIDDGAIPFSEPNFSDMGVGDFQMQVLLRGLLMVWRTEESLRKVVEPFGFLLNYVEILNCEEILLPAKVTVWVSKEVRPPVSMLVVLGGMEVKVQVEVLPSSSSNSYADKVRLGPRVSKRIPTGRALSVGGARQPEVTPKGPPMAKAGSRESPGDCPEIQESSPVPETVDDVISLGTPDCQTSINEVNFVPPTGALLAGQVAGGSLKRKEASPSFATLETELASSEVVPSPEDVSSVLIPLSTAKQSKAIQGDTWDADGVHLVQIPLASGAPTVSNTQHQGEASPLVAFESREMEFLGSPACVKASQIGMIFKNESDKFQFKYFLHKSKLASSTSLLWVRCNKTIAEVYNCGGGVVPGYL</sequence>
<dbReference type="AlphaFoldDB" id="A0AAV9EXN0"/>
<evidence type="ECO:0000313" key="2">
    <source>
        <dbReference type="EMBL" id="KAK1316957.1"/>
    </source>
</evidence>